<evidence type="ECO:0008006" key="13">
    <source>
        <dbReference type="Google" id="ProtNLM"/>
    </source>
</evidence>
<evidence type="ECO:0000256" key="3">
    <source>
        <dbReference type="ARBA" id="ARBA00022475"/>
    </source>
</evidence>
<evidence type="ECO:0000256" key="8">
    <source>
        <dbReference type="ARBA" id="ARBA00023288"/>
    </source>
</evidence>
<evidence type="ECO:0000256" key="7">
    <source>
        <dbReference type="ARBA" id="ARBA00023180"/>
    </source>
</evidence>
<dbReference type="Pfam" id="PF06534">
    <property type="entry name" value="RGM_C"/>
    <property type="match status" value="1"/>
</dbReference>
<evidence type="ECO:0000256" key="4">
    <source>
        <dbReference type="ARBA" id="ARBA00022622"/>
    </source>
</evidence>
<dbReference type="GO" id="GO:0098552">
    <property type="term" value="C:side of membrane"/>
    <property type="evidence" value="ECO:0007669"/>
    <property type="project" value="UniProtKB-KW"/>
</dbReference>
<evidence type="ECO:0000313" key="12">
    <source>
        <dbReference type="Proteomes" id="UP001634394"/>
    </source>
</evidence>
<evidence type="ECO:0000256" key="5">
    <source>
        <dbReference type="ARBA" id="ARBA00022729"/>
    </source>
</evidence>
<dbReference type="PANTHER" id="PTHR31428:SF6">
    <property type="entry name" value="REPULSIVE GUIDANCE MOLECULE B HOMOLOG DRAG-1"/>
    <property type="match status" value="1"/>
</dbReference>
<keyword evidence="3" id="KW-1003">Cell membrane</keyword>
<protein>
    <recommendedName>
        <fullName evidence="13">Repulsive guidance molecule A</fullName>
    </recommendedName>
</protein>
<dbReference type="Gene3D" id="3.40.1000.10">
    <property type="entry name" value="Mog1/PsbP, alpha/beta/alpha sandwich"/>
    <property type="match status" value="1"/>
</dbReference>
<dbReference type="InterPro" id="IPR009496">
    <property type="entry name" value="RGM_C"/>
</dbReference>
<proteinExistence type="inferred from homology"/>
<dbReference type="Pfam" id="PF06535">
    <property type="entry name" value="RGM_N"/>
    <property type="match status" value="1"/>
</dbReference>
<gene>
    <name evidence="11" type="ORF">ACJMK2_044472</name>
</gene>
<dbReference type="PANTHER" id="PTHR31428">
    <property type="entry name" value="RGM DOMAIN FAMILY MEMBER DRAG-1"/>
    <property type="match status" value="1"/>
</dbReference>
<dbReference type="InterPro" id="IPR040287">
    <property type="entry name" value="RGM"/>
</dbReference>
<comment type="caution">
    <text evidence="11">The sequence shown here is derived from an EMBL/GenBank/DDBJ whole genome shotgun (WGS) entry which is preliminary data.</text>
</comment>
<evidence type="ECO:0000259" key="9">
    <source>
        <dbReference type="Pfam" id="PF06534"/>
    </source>
</evidence>
<keyword evidence="6" id="KW-0472">Membrane</keyword>
<keyword evidence="4" id="KW-0336">GPI-anchor</keyword>
<name>A0ABD3W068_SINWO</name>
<reference evidence="11 12" key="1">
    <citation type="submission" date="2024-11" db="EMBL/GenBank/DDBJ databases">
        <title>Chromosome-level genome assembly of the freshwater bivalve Anodonta woodiana.</title>
        <authorList>
            <person name="Chen X."/>
        </authorList>
    </citation>
    <scope>NUCLEOTIDE SEQUENCE [LARGE SCALE GENOMIC DNA]</scope>
    <source>
        <strain evidence="11">MN2024</strain>
        <tissue evidence="11">Gills</tissue>
    </source>
</reference>
<keyword evidence="8" id="KW-0449">Lipoprotein</keyword>
<comment type="similarity">
    <text evidence="2">Belongs to the repulsive guidance molecule (RGM) family.</text>
</comment>
<keyword evidence="7" id="KW-0325">Glycoprotein</keyword>
<dbReference type="GO" id="GO:0005886">
    <property type="term" value="C:plasma membrane"/>
    <property type="evidence" value="ECO:0007669"/>
    <property type="project" value="UniProtKB-SubCell"/>
</dbReference>
<dbReference type="Proteomes" id="UP001634394">
    <property type="component" value="Unassembled WGS sequence"/>
</dbReference>
<comment type="subcellular location">
    <subcellularLocation>
        <location evidence="1">Cell membrane</location>
        <topology evidence="1">Lipid-anchor</topology>
        <topology evidence="1">GPI-anchor</topology>
    </subcellularLocation>
</comment>
<dbReference type="InterPro" id="IPR010536">
    <property type="entry name" value="RGM_N"/>
</dbReference>
<feature type="domain" description="Repulsive guidance molecule N-terminal" evidence="10">
    <location>
        <begin position="81"/>
        <end position="149"/>
    </location>
</feature>
<keyword evidence="5" id="KW-0732">Signal</keyword>
<keyword evidence="12" id="KW-1185">Reference proteome</keyword>
<evidence type="ECO:0000256" key="6">
    <source>
        <dbReference type="ARBA" id="ARBA00023136"/>
    </source>
</evidence>
<evidence type="ECO:0000256" key="1">
    <source>
        <dbReference type="ARBA" id="ARBA00004609"/>
    </source>
</evidence>
<feature type="domain" description="Repulsive guidance molecule C-terminal" evidence="9">
    <location>
        <begin position="180"/>
        <end position="413"/>
    </location>
</feature>
<evidence type="ECO:0000259" key="10">
    <source>
        <dbReference type="Pfam" id="PF06535"/>
    </source>
</evidence>
<accession>A0ABD3W068</accession>
<dbReference type="EMBL" id="JBJQND010000009">
    <property type="protein sequence ID" value="KAL3867257.1"/>
    <property type="molecule type" value="Genomic_DNA"/>
</dbReference>
<evidence type="ECO:0000256" key="2">
    <source>
        <dbReference type="ARBA" id="ARBA00005321"/>
    </source>
</evidence>
<dbReference type="AlphaFoldDB" id="A0ABD3W068"/>
<evidence type="ECO:0000313" key="11">
    <source>
        <dbReference type="EMBL" id="KAL3867257.1"/>
    </source>
</evidence>
<organism evidence="11 12">
    <name type="scientific">Sinanodonta woodiana</name>
    <name type="common">Chinese pond mussel</name>
    <name type="synonym">Anodonta woodiana</name>
    <dbReference type="NCBI Taxonomy" id="1069815"/>
    <lineage>
        <taxon>Eukaryota</taxon>
        <taxon>Metazoa</taxon>
        <taxon>Spiralia</taxon>
        <taxon>Lophotrochozoa</taxon>
        <taxon>Mollusca</taxon>
        <taxon>Bivalvia</taxon>
        <taxon>Autobranchia</taxon>
        <taxon>Heteroconchia</taxon>
        <taxon>Palaeoheterodonta</taxon>
        <taxon>Unionida</taxon>
        <taxon>Unionoidea</taxon>
        <taxon>Unionidae</taxon>
        <taxon>Unioninae</taxon>
        <taxon>Sinanodonta</taxon>
    </lineage>
</organism>
<sequence length="464" mass="52177">MANGPAFSLNSLSETTSKPLRLSCSSSSWDRAHGGSEDESAPLSRWRGMGPRPLFSLSAIPSRPLVILLIVTLFACTATGCSFDVCWQLYETAKEHYQFSTPSNEKSTACVPLRTYYNCLKSASNCRGNIKYHSISNVIENQMKGSNCTANGPVYHPIDDQTRPKVHIPDAVCSFNGLKKFRHCGLFGDPHLRTFNNMFQTCKVQGAWPLVNNEYLTVMVTNDPVSHTGGPTATSKLTVLIKQNKECFDEKFLMYQAQTDSLPGVFQDGETVYGKSDSVELFEKVPGEHIEIHIKYIDTIIWVRQIGSYFTFAISIPEEILNSSSSTSEENLDLCVHGCPQRELINYQKFLALKEREIKSYVMPRDEALKVCKEENLTDFYLDSCVFDLMTTGNRNFTVAALAALQDLLKLTPDIAKTEKQRKDIDIYDKLYNISTAIRTTNMHSFRNILLAVMVCIFARLHVV</sequence>